<gene>
    <name evidence="1" type="ORF">AUR04nite_00380</name>
</gene>
<keyword evidence="2" id="KW-1185">Reference proteome</keyword>
<organism evidence="1 2">
    <name type="scientific">Glutamicibacter uratoxydans</name>
    <name type="common">Arthrobacter uratoxydans</name>
    <dbReference type="NCBI Taxonomy" id="43667"/>
    <lineage>
        <taxon>Bacteria</taxon>
        <taxon>Bacillati</taxon>
        <taxon>Actinomycetota</taxon>
        <taxon>Actinomycetes</taxon>
        <taxon>Micrococcales</taxon>
        <taxon>Micrococcaceae</taxon>
        <taxon>Glutamicibacter</taxon>
    </lineage>
</organism>
<dbReference type="EMBL" id="BJNY01000001">
    <property type="protein sequence ID" value="GED04506.1"/>
    <property type="molecule type" value="Genomic_DNA"/>
</dbReference>
<evidence type="ECO:0000313" key="1">
    <source>
        <dbReference type="EMBL" id="GED04506.1"/>
    </source>
</evidence>
<evidence type="ECO:0000313" key="2">
    <source>
        <dbReference type="Proteomes" id="UP000316612"/>
    </source>
</evidence>
<sequence>MSDLSEKNDSWVMLDLCQDCAELLANGEAIPENPSMGEVGLIVVKDVEPEFKRSDCGACGSHHTGNFLEAEELVSQL</sequence>
<dbReference type="AlphaFoldDB" id="A0A4Y4DHG9"/>
<reference evidence="1 2" key="1">
    <citation type="submission" date="2019-06" db="EMBL/GenBank/DDBJ databases">
        <title>Whole genome shotgun sequence of Glutamicibacter uratoxydans NBRC 15515.</title>
        <authorList>
            <person name="Hosoyama A."/>
            <person name="Uohara A."/>
            <person name="Ohji S."/>
            <person name="Ichikawa N."/>
        </authorList>
    </citation>
    <scope>NUCLEOTIDE SEQUENCE [LARGE SCALE GENOMIC DNA]</scope>
    <source>
        <strain evidence="1 2">NBRC 15515</strain>
    </source>
</reference>
<comment type="caution">
    <text evidence="1">The sequence shown here is derived from an EMBL/GenBank/DDBJ whole genome shotgun (WGS) entry which is preliminary data.</text>
</comment>
<dbReference type="Proteomes" id="UP000316612">
    <property type="component" value="Unassembled WGS sequence"/>
</dbReference>
<accession>A0A4Y4DHG9</accession>
<protein>
    <submittedName>
        <fullName evidence="1">Uncharacterized protein</fullName>
    </submittedName>
</protein>
<name>A0A4Y4DHG9_GLUUR</name>
<proteinExistence type="predicted"/>